<dbReference type="Proteomes" id="UP000799764">
    <property type="component" value="Unassembled WGS sequence"/>
</dbReference>
<gene>
    <name evidence="2" type="ORF">P171DRAFT_286439</name>
</gene>
<proteinExistence type="predicted"/>
<comment type="caution">
    <text evidence="2">The sequence shown here is derived from an EMBL/GenBank/DDBJ whole genome shotgun (WGS) entry which is preliminary data.</text>
</comment>
<feature type="region of interest" description="Disordered" evidence="1">
    <location>
        <begin position="131"/>
        <end position="151"/>
    </location>
</feature>
<evidence type="ECO:0000313" key="2">
    <source>
        <dbReference type="EMBL" id="KAF2444944.1"/>
    </source>
</evidence>
<dbReference type="EMBL" id="MU001500">
    <property type="protein sequence ID" value="KAF2444944.1"/>
    <property type="molecule type" value="Genomic_DNA"/>
</dbReference>
<accession>A0A9P4PL72</accession>
<reference evidence="2" key="1">
    <citation type="journal article" date="2020" name="Stud. Mycol.">
        <title>101 Dothideomycetes genomes: a test case for predicting lifestyles and emergence of pathogens.</title>
        <authorList>
            <person name="Haridas S."/>
            <person name="Albert R."/>
            <person name="Binder M."/>
            <person name="Bloem J."/>
            <person name="Labutti K."/>
            <person name="Salamov A."/>
            <person name="Andreopoulos B."/>
            <person name="Baker S."/>
            <person name="Barry K."/>
            <person name="Bills G."/>
            <person name="Bluhm B."/>
            <person name="Cannon C."/>
            <person name="Castanera R."/>
            <person name="Culley D."/>
            <person name="Daum C."/>
            <person name="Ezra D."/>
            <person name="Gonzalez J."/>
            <person name="Henrissat B."/>
            <person name="Kuo A."/>
            <person name="Liang C."/>
            <person name="Lipzen A."/>
            <person name="Lutzoni F."/>
            <person name="Magnuson J."/>
            <person name="Mondo S."/>
            <person name="Nolan M."/>
            <person name="Ohm R."/>
            <person name="Pangilinan J."/>
            <person name="Park H.-J."/>
            <person name="Ramirez L."/>
            <person name="Alfaro M."/>
            <person name="Sun H."/>
            <person name="Tritt A."/>
            <person name="Yoshinaga Y."/>
            <person name="Zwiers L.-H."/>
            <person name="Turgeon B."/>
            <person name="Goodwin S."/>
            <person name="Spatafora J."/>
            <person name="Crous P."/>
            <person name="Grigoriev I."/>
        </authorList>
    </citation>
    <scope>NUCLEOTIDE SEQUENCE</scope>
    <source>
        <strain evidence="2">CBS 690.94</strain>
    </source>
</reference>
<keyword evidence="3" id="KW-1185">Reference proteome</keyword>
<protein>
    <submittedName>
        <fullName evidence="2">Uncharacterized protein</fullName>
    </submittedName>
</protein>
<sequence length="189" mass="20238">MTSMVAIRLYTRPTITKASLGLDDCLSVLSWGSFSHLFGTTYCKLQLGHRTAYVGCAPTLGSKSTEVLHCWAIHLPNPFMHGQDHVSGAFLAVIEANVGIICASSSTLPAFIDRHCSESIKTSIVQMWSNTTSRGHTSGDGSKASSRQNAQELKLNKWSQRGFAQLHDGDIGTTIGVKSAADAGANQQV</sequence>
<name>A0A9P4PL72_9PLEO</name>
<organism evidence="2 3">
    <name type="scientific">Karstenula rhodostoma CBS 690.94</name>
    <dbReference type="NCBI Taxonomy" id="1392251"/>
    <lineage>
        <taxon>Eukaryota</taxon>
        <taxon>Fungi</taxon>
        <taxon>Dikarya</taxon>
        <taxon>Ascomycota</taxon>
        <taxon>Pezizomycotina</taxon>
        <taxon>Dothideomycetes</taxon>
        <taxon>Pleosporomycetidae</taxon>
        <taxon>Pleosporales</taxon>
        <taxon>Massarineae</taxon>
        <taxon>Didymosphaeriaceae</taxon>
        <taxon>Karstenula</taxon>
    </lineage>
</organism>
<evidence type="ECO:0000313" key="3">
    <source>
        <dbReference type="Proteomes" id="UP000799764"/>
    </source>
</evidence>
<dbReference type="AlphaFoldDB" id="A0A9P4PL72"/>
<evidence type="ECO:0000256" key="1">
    <source>
        <dbReference type="SAM" id="MobiDB-lite"/>
    </source>
</evidence>